<gene>
    <name evidence="1" type="ORF">pFi_172</name>
</gene>
<reference evidence="1" key="5">
    <citation type="journal article" date="2012" name="Mol. Plant Microbe Interact.">
        <title>pFiD188, the linear virulence plasmid of Rhodococcus fascians D188.</title>
        <authorList>
            <person name="Francis I."/>
            <person name="De Keyser A."/>
            <person name="De Backer P."/>
            <person name="Simon-Mateo C."/>
            <person name="Kalkus J."/>
            <person name="Pertry I."/>
            <person name="Ardiles-Diaz W."/>
            <person name="De Rycke R."/>
            <person name="Vandeputte O.M."/>
            <person name="El Jaziri M."/>
            <person name="Holsters M."/>
            <person name="Vereecke D."/>
        </authorList>
    </citation>
    <scope>NUCLEOTIDE SEQUENCE</scope>
    <source>
        <strain evidence="1">D188</strain>
        <plasmid evidence="1">pFiD188</plasmid>
    </source>
</reference>
<keyword evidence="1" id="KW-0614">Plasmid</keyword>
<proteinExistence type="predicted"/>
<geneLocation type="plasmid" evidence="1">
    <name>pFiD188</name>
</geneLocation>
<evidence type="ECO:0000313" key="1">
    <source>
        <dbReference type="EMBL" id="AET25308.1"/>
    </source>
</evidence>
<dbReference type="InterPro" id="IPR011101">
    <property type="entry name" value="DUF5131"/>
</dbReference>
<sequence length="320" mass="36006">MGDATAIEWTDATWNPVTGCTAVSSGCDHCYAQTLAERFRGTPGHYFEHGFDVEMRPGKLDQPLRWSRPRRIFVNSMSDLFHPAIPDDYIARVFAVFAVIALARQHTFQLLTKRPARMRALLQSDAFRRAVDDAIAGVVAAFRPADVWYQSWPLPNLWIGVSAEDQKTADLRVWALLDTPAALRFVSAEPLLGPIDFTRLRPSRIGGALTRDGLRSVEDSKCGGEREPALDWVIVGGESGRGARPMHPRWVREIRDQCTAADVPFLFKQWGEWAPAEVIARFRDYHHFDDGTEVRRVGRKAAGRILDRRVWDSVPDGAGR</sequence>
<accession>G8JZ37</accession>
<dbReference type="RefSeq" id="WP_015586226.1">
    <property type="nucleotide sequence ID" value="NC_021080.1"/>
</dbReference>
<organism evidence="1">
    <name type="scientific">Rhodococcoides fascians D188</name>
    <dbReference type="NCBI Taxonomy" id="1051973"/>
    <lineage>
        <taxon>Bacteria</taxon>
        <taxon>Bacillati</taxon>
        <taxon>Actinomycetota</taxon>
        <taxon>Actinomycetes</taxon>
        <taxon>Mycobacteriales</taxon>
        <taxon>Nocardiaceae</taxon>
        <taxon>Rhodococcoides</taxon>
    </lineage>
</organism>
<dbReference type="EMBL" id="JN093097">
    <property type="protein sequence ID" value="AET25308.1"/>
    <property type="molecule type" value="Genomic_DNA"/>
</dbReference>
<name>G8JZ37_RHOFA</name>
<dbReference type="Pfam" id="PF07505">
    <property type="entry name" value="DUF5131"/>
    <property type="match status" value="1"/>
</dbReference>
<protein>
    <submittedName>
        <fullName evidence="1">Putative phage protein Gp37/Gp68 of the radical SAM superfamily</fullName>
    </submittedName>
</protein>
<reference evidence="1" key="2">
    <citation type="journal article" date="2010" name="Mol. Plant Microbe Interact.">
        <title>Rhodococcus fascians impacts plant development through the dynamic fas-mediated production of a cytokinin mix.</title>
        <authorList>
            <person name="Pertry I."/>
            <person name="Vaclavikova K."/>
            <person name="Gemrotova M."/>
            <person name="Spichal L."/>
            <person name="Galuszka P."/>
            <person name="Depuydt S."/>
            <person name="Temmerman W."/>
            <person name="Stes E."/>
            <person name="De Keyser A."/>
            <person name="Riefler M."/>
            <person name="Biondi S."/>
            <person name="Novak O."/>
            <person name="Schmulling T."/>
            <person name="Strnad M."/>
            <person name="Tarkowski P."/>
            <person name="Holsters M."/>
            <person name="Vereecke D."/>
        </authorList>
    </citation>
    <scope>NUCLEOTIDE SEQUENCE</scope>
    <source>
        <strain evidence="1">D188</strain>
        <plasmid evidence="1">pFiD188</plasmid>
    </source>
</reference>
<reference evidence="1" key="1">
    <citation type="journal article" date="2009" name="Proc. Natl. Acad. Sci. U.S.A.">
        <title>Identification of Rhodococcus fascians cytokinins and their modus operandi to reshape the plant.</title>
        <authorList>
            <person name="Pertry I."/>
            <person name="Vaclavikova K."/>
            <person name="Depuydt S."/>
            <person name="Galuszka P."/>
            <person name="Spichal L."/>
            <person name="Temmerman W."/>
            <person name="Stes E."/>
            <person name="Schmulling T."/>
            <person name="Kakimoto T."/>
            <person name="Van Montagu M.C."/>
            <person name="Strnad M."/>
            <person name="Holsters M."/>
            <person name="Tarkowski P."/>
            <person name="Vereecke D."/>
        </authorList>
    </citation>
    <scope>NUCLEOTIDE SEQUENCE</scope>
    <source>
        <strain evidence="1">D188</strain>
        <plasmid evidence="1">pFiD188</plasmid>
    </source>
</reference>
<dbReference type="AlphaFoldDB" id="G8JZ37"/>
<reference evidence="1" key="3">
    <citation type="journal article" date="2011" name="Annu. Rev. Phytopathol.">
        <title>A successful bacterial coup d'etat: how Rhodococcus fascians redirects plant development.</title>
        <authorList>
            <person name="Stes E."/>
            <person name="Vandeputte O.M."/>
            <person name="El Jaziri M."/>
            <person name="Holsters M."/>
            <person name="Vereecke D."/>
        </authorList>
    </citation>
    <scope>NUCLEOTIDE SEQUENCE</scope>
    <source>
        <strain evidence="1">D188</strain>
        <plasmid evidence="1">pFiD188</plasmid>
    </source>
</reference>
<reference evidence="1" key="4">
    <citation type="submission" date="2011-06" db="EMBL/GenBank/DDBJ databases">
        <authorList>
            <person name="Vereecke D.M."/>
        </authorList>
    </citation>
    <scope>NUCLEOTIDE SEQUENCE</scope>
    <source>
        <strain evidence="1">D188</strain>
        <plasmid evidence="1">pFiD188</plasmid>
    </source>
</reference>